<sequence length="86" mass="9838">MTLIISHRQSFIRYYPIFSDPYCRHPGRPSHGDSTAPAKDYYLVGEKIVFYCPSPEYKLNSENVLSCIGAGKWSRKVPLCLLANRN</sequence>
<dbReference type="PROSITE" id="PS50923">
    <property type="entry name" value="SUSHI"/>
    <property type="match status" value="1"/>
</dbReference>
<dbReference type="Proteomes" id="UP000095283">
    <property type="component" value="Unplaced"/>
</dbReference>
<dbReference type="Pfam" id="PF00084">
    <property type="entry name" value="Sushi"/>
    <property type="match status" value="1"/>
</dbReference>
<dbReference type="InterPro" id="IPR035976">
    <property type="entry name" value="Sushi/SCR/CCP_sf"/>
</dbReference>
<reference evidence="5" key="1">
    <citation type="submission" date="2016-11" db="UniProtKB">
        <authorList>
            <consortium name="WormBaseParasite"/>
        </authorList>
    </citation>
    <scope>IDENTIFICATION</scope>
</reference>
<dbReference type="CDD" id="cd00033">
    <property type="entry name" value="CCP"/>
    <property type="match status" value="1"/>
</dbReference>
<evidence type="ECO:0000313" key="4">
    <source>
        <dbReference type="Proteomes" id="UP000095283"/>
    </source>
</evidence>
<keyword evidence="1" id="KW-1015">Disulfide bond</keyword>
<keyword evidence="2" id="KW-0768">Sushi</keyword>
<comment type="caution">
    <text evidence="2">Lacks conserved residue(s) required for the propagation of feature annotation.</text>
</comment>
<dbReference type="Gene3D" id="2.10.70.10">
    <property type="entry name" value="Complement Module, domain 1"/>
    <property type="match status" value="1"/>
</dbReference>
<keyword evidence="4" id="KW-1185">Reference proteome</keyword>
<dbReference type="SMART" id="SM00032">
    <property type="entry name" value="CCP"/>
    <property type="match status" value="1"/>
</dbReference>
<dbReference type="WBParaSite" id="Hba_12395">
    <property type="protein sequence ID" value="Hba_12395"/>
    <property type="gene ID" value="Hba_12395"/>
</dbReference>
<dbReference type="InterPro" id="IPR000436">
    <property type="entry name" value="Sushi_SCR_CCP_dom"/>
</dbReference>
<evidence type="ECO:0000259" key="3">
    <source>
        <dbReference type="PROSITE" id="PS50923"/>
    </source>
</evidence>
<evidence type="ECO:0000256" key="2">
    <source>
        <dbReference type="PROSITE-ProRule" id="PRU00302"/>
    </source>
</evidence>
<dbReference type="SUPFAM" id="SSF57535">
    <property type="entry name" value="Complement control module/SCR domain"/>
    <property type="match status" value="1"/>
</dbReference>
<dbReference type="AlphaFoldDB" id="A0A1I7X476"/>
<protein>
    <submittedName>
        <fullName evidence="5">Sushi domain-containing protein</fullName>
    </submittedName>
</protein>
<accession>A0A1I7X476</accession>
<feature type="domain" description="Sushi" evidence="3">
    <location>
        <begin position="21"/>
        <end position="82"/>
    </location>
</feature>
<evidence type="ECO:0000256" key="1">
    <source>
        <dbReference type="ARBA" id="ARBA00023157"/>
    </source>
</evidence>
<organism evidence="4 5">
    <name type="scientific">Heterorhabditis bacteriophora</name>
    <name type="common">Entomopathogenic nematode worm</name>
    <dbReference type="NCBI Taxonomy" id="37862"/>
    <lineage>
        <taxon>Eukaryota</taxon>
        <taxon>Metazoa</taxon>
        <taxon>Ecdysozoa</taxon>
        <taxon>Nematoda</taxon>
        <taxon>Chromadorea</taxon>
        <taxon>Rhabditida</taxon>
        <taxon>Rhabditina</taxon>
        <taxon>Rhabditomorpha</taxon>
        <taxon>Strongyloidea</taxon>
        <taxon>Heterorhabditidae</taxon>
        <taxon>Heterorhabditis</taxon>
    </lineage>
</organism>
<proteinExistence type="predicted"/>
<name>A0A1I7X476_HETBA</name>
<evidence type="ECO:0000313" key="5">
    <source>
        <dbReference type="WBParaSite" id="Hba_12395"/>
    </source>
</evidence>